<name>A0A162UBR2_PHYB8</name>
<keyword evidence="1" id="KW-1133">Transmembrane helix</keyword>
<dbReference type="VEuPathDB" id="FungiDB:PHYBLDRAFT_67805"/>
<dbReference type="InParanoid" id="A0A162UBR2"/>
<dbReference type="Proteomes" id="UP000077315">
    <property type="component" value="Unassembled WGS sequence"/>
</dbReference>
<evidence type="ECO:0000313" key="2">
    <source>
        <dbReference type="EMBL" id="OAD75042.1"/>
    </source>
</evidence>
<proteinExistence type="predicted"/>
<gene>
    <name evidence="2" type="ORF">PHYBLDRAFT_67805</name>
</gene>
<keyword evidence="1" id="KW-0472">Membrane</keyword>
<evidence type="ECO:0000313" key="3">
    <source>
        <dbReference type="Proteomes" id="UP000077315"/>
    </source>
</evidence>
<reference evidence="3" key="1">
    <citation type="submission" date="2015-06" db="EMBL/GenBank/DDBJ databases">
        <title>Expansion of signal transduction pathways in fungi by whole-genome duplication.</title>
        <authorList>
            <consortium name="DOE Joint Genome Institute"/>
            <person name="Corrochano L.M."/>
            <person name="Kuo A."/>
            <person name="Marcet-Houben M."/>
            <person name="Polaino S."/>
            <person name="Salamov A."/>
            <person name="Villalobos J.M."/>
            <person name="Alvarez M.I."/>
            <person name="Avalos J."/>
            <person name="Benito E.P."/>
            <person name="Benoit I."/>
            <person name="Burger G."/>
            <person name="Camino L.P."/>
            <person name="Canovas D."/>
            <person name="Cerda-Olmedo E."/>
            <person name="Cheng J.-F."/>
            <person name="Dominguez A."/>
            <person name="Elias M."/>
            <person name="Eslava A.P."/>
            <person name="Glaser F."/>
            <person name="Grimwood J."/>
            <person name="Gutierrez G."/>
            <person name="Heitman J."/>
            <person name="Henrissat B."/>
            <person name="Iturriaga E.A."/>
            <person name="Lang B.F."/>
            <person name="Lavin J.L."/>
            <person name="Lee S."/>
            <person name="Li W."/>
            <person name="Lindquist E."/>
            <person name="Lopez-Garcia S."/>
            <person name="Luque E.M."/>
            <person name="Marcos A.T."/>
            <person name="Martin J."/>
            <person name="McCluskey K."/>
            <person name="Medina H.R."/>
            <person name="Miralles-Duran A."/>
            <person name="Miyazaki A."/>
            <person name="Munoz-Torres E."/>
            <person name="Oguiza J.A."/>
            <person name="Ohm R."/>
            <person name="Olmedo M."/>
            <person name="Orejas M."/>
            <person name="Ortiz-Castellanos L."/>
            <person name="Pisabarro A.G."/>
            <person name="Rodriguez-Romero J."/>
            <person name="Ruiz-Herrera J."/>
            <person name="Ruiz-Vazquez R."/>
            <person name="Sanz C."/>
            <person name="Schackwitz W."/>
            <person name="Schmutz J."/>
            <person name="Shahriari M."/>
            <person name="Shelest E."/>
            <person name="Silva-Franco F."/>
            <person name="Soanes D."/>
            <person name="Syed K."/>
            <person name="Tagua V.G."/>
            <person name="Talbot N.J."/>
            <person name="Thon M."/>
            <person name="De vries R.P."/>
            <person name="Wiebenga A."/>
            <person name="Yadav J.S."/>
            <person name="Braun E.L."/>
            <person name="Baker S."/>
            <person name="Garre V."/>
            <person name="Horwitz B."/>
            <person name="Torres-Martinez S."/>
            <person name="Idnurm A."/>
            <person name="Herrera-Estrella A."/>
            <person name="Gabaldon T."/>
            <person name="Grigoriev I.V."/>
        </authorList>
    </citation>
    <scope>NUCLEOTIDE SEQUENCE [LARGE SCALE GENOMIC DNA]</scope>
    <source>
        <strain evidence="3">NRRL 1555(-)</strain>
    </source>
</reference>
<keyword evidence="3" id="KW-1185">Reference proteome</keyword>
<dbReference type="EMBL" id="KV440978">
    <property type="protein sequence ID" value="OAD75042.1"/>
    <property type="molecule type" value="Genomic_DNA"/>
</dbReference>
<dbReference type="AlphaFoldDB" id="A0A162UBR2"/>
<feature type="transmembrane region" description="Helical" evidence="1">
    <location>
        <begin position="116"/>
        <end position="133"/>
    </location>
</feature>
<organism evidence="2 3">
    <name type="scientific">Phycomyces blakesleeanus (strain ATCC 8743b / DSM 1359 / FGSC 10004 / NBRC 33097 / NRRL 1555)</name>
    <dbReference type="NCBI Taxonomy" id="763407"/>
    <lineage>
        <taxon>Eukaryota</taxon>
        <taxon>Fungi</taxon>
        <taxon>Fungi incertae sedis</taxon>
        <taxon>Mucoromycota</taxon>
        <taxon>Mucoromycotina</taxon>
        <taxon>Mucoromycetes</taxon>
        <taxon>Mucorales</taxon>
        <taxon>Phycomycetaceae</taxon>
        <taxon>Phycomyces</taxon>
    </lineage>
</organism>
<dbReference type="RefSeq" id="XP_018293082.1">
    <property type="nucleotide sequence ID" value="XM_018441853.1"/>
</dbReference>
<accession>A0A162UBR2</accession>
<sequence length="280" mass="32211">MSDRFKMYVSILFSKTSIIYILDSSSSTENYLYIDISHQYYQPNQNHKPDFRVIELSQARSGSLDAFRYPTTLIYASFDLGTVKEAVYNLAAKVDNMGQRKNTSLNQTTKGTNKRISYFFIVIMISTIVNFLITRGYKSRSNYTQETGSSSNIKFFEGDIISSDVIQNGICPYTPRSIIIDKDDMLILISSINTCVSSNSGRHKTRWLKVNGDFQESMCTFWFGTGIKTLLKYVIKGQAKKSGCFNVKRKVRKEYIYRNYNALPNRLPSNEILFRALEIR</sequence>
<keyword evidence="1" id="KW-0812">Transmembrane</keyword>
<evidence type="ECO:0000256" key="1">
    <source>
        <dbReference type="SAM" id="Phobius"/>
    </source>
</evidence>
<dbReference type="GeneID" id="29002759"/>
<protein>
    <submittedName>
        <fullName evidence="2">Uncharacterized protein</fullName>
    </submittedName>
</protein>